<evidence type="ECO:0000313" key="2">
    <source>
        <dbReference type="Proteomes" id="UP001309876"/>
    </source>
</evidence>
<protein>
    <recommendedName>
        <fullName evidence="3">BTB domain-containing protein</fullName>
    </recommendedName>
</protein>
<keyword evidence="2" id="KW-1185">Reference proteome</keyword>
<evidence type="ECO:0008006" key="3">
    <source>
        <dbReference type="Google" id="ProtNLM"/>
    </source>
</evidence>
<dbReference type="InterPro" id="IPR011333">
    <property type="entry name" value="SKP1/BTB/POZ_sf"/>
</dbReference>
<proteinExistence type="predicted"/>
<dbReference type="EMBL" id="JAVRRJ010000007">
    <property type="protein sequence ID" value="KAK5082811.1"/>
    <property type="molecule type" value="Genomic_DNA"/>
</dbReference>
<dbReference type="Gene3D" id="3.30.710.10">
    <property type="entry name" value="Potassium Channel Kv1.1, Chain A"/>
    <property type="match status" value="1"/>
</dbReference>
<organism evidence="1 2">
    <name type="scientific">Lithohypha guttulata</name>
    <dbReference type="NCBI Taxonomy" id="1690604"/>
    <lineage>
        <taxon>Eukaryota</taxon>
        <taxon>Fungi</taxon>
        <taxon>Dikarya</taxon>
        <taxon>Ascomycota</taxon>
        <taxon>Pezizomycotina</taxon>
        <taxon>Eurotiomycetes</taxon>
        <taxon>Chaetothyriomycetidae</taxon>
        <taxon>Chaetothyriales</taxon>
        <taxon>Trichomeriaceae</taxon>
        <taxon>Lithohypha</taxon>
    </lineage>
</organism>
<sequence length="220" mass="24895">MVKFSKGTTGSSLGNDEYKDGDKTIVLTNDDPYIFARLIQYLYYAKYQARSDINVKRDTIANLELGGASVLKIITSGRRLYAQENNTEEVIFHPKSDTASVNIEVHLLAEKYRMSTLVEMSGRAFACQSINSCKDLVNAINGNFGKATPVLRENIARFVGRLFNEVVQCKDEAAKTVHEWLWGDRQFSMLVMKSMSAHIDQTKREEDVMMVEPPVKKARK</sequence>
<dbReference type="Proteomes" id="UP001309876">
    <property type="component" value="Unassembled WGS sequence"/>
</dbReference>
<dbReference type="AlphaFoldDB" id="A0AAN7SWS3"/>
<reference evidence="1 2" key="1">
    <citation type="submission" date="2023-08" db="EMBL/GenBank/DDBJ databases">
        <title>Black Yeasts Isolated from many extreme environments.</title>
        <authorList>
            <person name="Coleine C."/>
            <person name="Stajich J.E."/>
            <person name="Selbmann L."/>
        </authorList>
    </citation>
    <scope>NUCLEOTIDE SEQUENCE [LARGE SCALE GENOMIC DNA]</scope>
    <source>
        <strain evidence="1 2">CCFEE 5910</strain>
    </source>
</reference>
<evidence type="ECO:0000313" key="1">
    <source>
        <dbReference type="EMBL" id="KAK5082811.1"/>
    </source>
</evidence>
<comment type="caution">
    <text evidence="1">The sequence shown here is derived from an EMBL/GenBank/DDBJ whole genome shotgun (WGS) entry which is preliminary data.</text>
</comment>
<accession>A0AAN7SWS3</accession>
<name>A0AAN7SWS3_9EURO</name>
<gene>
    <name evidence="1" type="ORF">LTR05_006692</name>
</gene>